<organism evidence="1 2">
    <name type="scientific">Rugamonas aquatica</name>
    <dbReference type="NCBI Taxonomy" id="2743357"/>
    <lineage>
        <taxon>Bacteria</taxon>
        <taxon>Pseudomonadati</taxon>
        <taxon>Pseudomonadota</taxon>
        <taxon>Betaproteobacteria</taxon>
        <taxon>Burkholderiales</taxon>
        <taxon>Oxalobacteraceae</taxon>
        <taxon>Telluria group</taxon>
        <taxon>Rugamonas</taxon>
    </lineage>
</organism>
<name>A0A6A7MWN5_9BURK</name>
<evidence type="ECO:0000313" key="2">
    <source>
        <dbReference type="Proteomes" id="UP000440498"/>
    </source>
</evidence>
<accession>A0A6A7MWN5</accession>
<keyword evidence="2" id="KW-1185">Reference proteome</keyword>
<sequence length="289" mass="31437">MTAKRLLLLLSVVVAAMGVWRGVDLLTRPPEQLVPAFSAQPDKRMAAAAAAAGHVPAAAPLPAGTSIEDQVRDAAGDPEKSFAAFQKIQQCLTLESDKEIVDNQEVKVTKEADGMQIQLLQHKADEPTLRLLRQSCAGLTGRTRMDRFQLLSYAVDHYVDGSLSVYILAGPNGDREALANGQNDPAVAEWRSDALKRLEERVALGYADALLFSPLGHHELGKTQTSAELYAEHLAVNKVIGPINGNDTIYPQALLDGWAKDLNGQQKSDADAQANRIFLAWKQRQPISR</sequence>
<evidence type="ECO:0000313" key="1">
    <source>
        <dbReference type="EMBL" id="MQA37150.1"/>
    </source>
</evidence>
<dbReference type="RefSeq" id="WP_152836474.1">
    <property type="nucleotide sequence ID" value="NZ_WHUG01000001.1"/>
</dbReference>
<dbReference type="Proteomes" id="UP000440498">
    <property type="component" value="Unassembled WGS sequence"/>
</dbReference>
<gene>
    <name evidence="1" type="ORF">GEV02_03215</name>
</gene>
<reference evidence="1 2" key="1">
    <citation type="submission" date="2019-10" db="EMBL/GenBank/DDBJ databases">
        <title>Two novel species isolated from a subtropical stream in China.</title>
        <authorList>
            <person name="Lu H."/>
        </authorList>
    </citation>
    <scope>NUCLEOTIDE SEQUENCE [LARGE SCALE GENOMIC DNA]</scope>
    <source>
        <strain evidence="1 2">FT29W</strain>
    </source>
</reference>
<dbReference type="AlphaFoldDB" id="A0A6A7MWN5"/>
<dbReference type="EMBL" id="WHUG01000001">
    <property type="protein sequence ID" value="MQA37150.1"/>
    <property type="molecule type" value="Genomic_DNA"/>
</dbReference>
<protein>
    <submittedName>
        <fullName evidence="1">Uncharacterized protein</fullName>
    </submittedName>
</protein>
<comment type="caution">
    <text evidence="1">The sequence shown here is derived from an EMBL/GenBank/DDBJ whole genome shotgun (WGS) entry which is preliminary data.</text>
</comment>
<proteinExistence type="predicted"/>